<organism evidence="19 20">
    <name type="scientific">Paenibacillus solani</name>
    <dbReference type="NCBI Taxonomy" id="1705565"/>
    <lineage>
        <taxon>Bacteria</taxon>
        <taxon>Bacillati</taxon>
        <taxon>Bacillota</taxon>
        <taxon>Bacilli</taxon>
        <taxon>Bacillales</taxon>
        <taxon>Paenibacillaceae</taxon>
        <taxon>Paenibacillus</taxon>
    </lineage>
</organism>
<evidence type="ECO:0000256" key="16">
    <source>
        <dbReference type="SAM" id="Phobius"/>
    </source>
</evidence>
<accession>A0A0M1P213</accession>
<dbReference type="InterPro" id="IPR003961">
    <property type="entry name" value="FN3_dom"/>
</dbReference>
<dbReference type="GO" id="GO:0008360">
    <property type="term" value="P:regulation of cell shape"/>
    <property type="evidence" value="ECO:0007669"/>
    <property type="project" value="UniProtKB-KW"/>
</dbReference>
<evidence type="ECO:0000256" key="4">
    <source>
        <dbReference type="ARBA" id="ARBA00022670"/>
    </source>
</evidence>
<dbReference type="Pfam" id="PF00905">
    <property type="entry name" value="Transpeptidase"/>
    <property type="match status" value="1"/>
</dbReference>
<dbReference type="InterPro" id="IPR001264">
    <property type="entry name" value="Glyco_trans_51"/>
</dbReference>
<keyword evidence="4" id="KW-0645">Protease</keyword>
<dbReference type="CDD" id="cd00063">
    <property type="entry name" value="FN3"/>
    <property type="match status" value="1"/>
</dbReference>
<evidence type="ECO:0000256" key="3">
    <source>
        <dbReference type="ARBA" id="ARBA00022645"/>
    </source>
</evidence>
<dbReference type="Gene3D" id="1.10.3810.10">
    <property type="entry name" value="Biosynthetic peptidoglycan transglycosylase-like"/>
    <property type="match status" value="1"/>
</dbReference>
<dbReference type="PANTHER" id="PTHR32282">
    <property type="entry name" value="BINDING PROTEIN TRANSPEPTIDASE, PUTATIVE-RELATED"/>
    <property type="match status" value="1"/>
</dbReference>
<keyword evidence="10 16" id="KW-0472">Membrane</keyword>
<feature type="transmembrane region" description="Helical" evidence="16">
    <location>
        <begin position="20"/>
        <end position="50"/>
    </location>
</feature>
<comment type="catalytic activity">
    <reaction evidence="13">
        <text>Preferential cleavage: (Ac)2-L-Lys-D-Ala-|-D-Ala. Also transpeptidation of peptidyl-alanyl moieties that are N-acyl substituents of D-alanine.</text>
        <dbReference type="EC" id="3.4.16.4"/>
    </reaction>
</comment>
<keyword evidence="12" id="KW-0961">Cell wall biogenesis/degradation</keyword>
<keyword evidence="16" id="KW-0812">Transmembrane</keyword>
<evidence type="ECO:0000256" key="5">
    <source>
        <dbReference type="ARBA" id="ARBA00022676"/>
    </source>
</evidence>
<evidence type="ECO:0000256" key="13">
    <source>
        <dbReference type="ARBA" id="ARBA00034000"/>
    </source>
</evidence>
<protein>
    <submittedName>
        <fullName evidence="19">Carboxypeptidase</fullName>
    </submittedName>
</protein>
<gene>
    <name evidence="19" type="ORF">AM231_04670</name>
</gene>
<keyword evidence="20" id="KW-1185">Reference proteome</keyword>
<evidence type="ECO:0000256" key="2">
    <source>
        <dbReference type="ARBA" id="ARBA00022475"/>
    </source>
</evidence>
<name>A0A0M1P213_9BACL</name>
<evidence type="ECO:0000256" key="10">
    <source>
        <dbReference type="ARBA" id="ARBA00023136"/>
    </source>
</evidence>
<evidence type="ECO:0000256" key="7">
    <source>
        <dbReference type="ARBA" id="ARBA00022801"/>
    </source>
</evidence>
<evidence type="ECO:0000259" key="17">
    <source>
        <dbReference type="Pfam" id="PF00905"/>
    </source>
</evidence>
<evidence type="ECO:0000256" key="9">
    <source>
        <dbReference type="ARBA" id="ARBA00022984"/>
    </source>
</evidence>
<comment type="catalytic activity">
    <reaction evidence="14">
        <text>[GlcNAc-(1-&gt;4)-Mur2Ac(oyl-L-Ala-gamma-D-Glu-L-Lys-D-Ala-D-Ala)](n)-di-trans,octa-cis-undecaprenyl diphosphate + beta-D-GlcNAc-(1-&gt;4)-Mur2Ac(oyl-L-Ala-gamma-D-Glu-L-Lys-D-Ala-D-Ala)-di-trans,octa-cis-undecaprenyl diphosphate = [GlcNAc-(1-&gt;4)-Mur2Ac(oyl-L-Ala-gamma-D-Glu-L-Lys-D-Ala-D-Ala)](n+1)-di-trans,octa-cis-undecaprenyl diphosphate + di-trans,octa-cis-undecaprenyl diphosphate + H(+)</text>
        <dbReference type="Rhea" id="RHEA:23708"/>
        <dbReference type="Rhea" id="RHEA-COMP:9602"/>
        <dbReference type="Rhea" id="RHEA-COMP:9603"/>
        <dbReference type="ChEBI" id="CHEBI:15378"/>
        <dbReference type="ChEBI" id="CHEBI:58405"/>
        <dbReference type="ChEBI" id="CHEBI:60033"/>
        <dbReference type="ChEBI" id="CHEBI:78435"/>
        <dbReference type="EC" id="2.4.99.28"/>
    </reaction>
</comment>
<keyword evidence="7" id="KW-0378">Hydrolase</keyword>
<dbReference type="Gene3D" id="3.40.710.10">
    <property type="entry name" value="DD-peptidase/beta-lactamase superfamily"/>
    <property type="match status" value="1"/>
</dbReference>
<dbReference type="GO" id="GO:0005886">
    <property type="term" value="C:plasma membrane"/>
    <property type="evidence" value="ECO:0007669"/>
    <property type="project" value="UniProtKB-SubCell"/>
</dbReference>
<dbReference type="GO" id="GO:0006508">
    <property type="term" value="P:proteolysis"/>
    <property type="evidence" value="ECO:0007669"/>
    <property type="project" value="UniProtKB-KW"/>
</dbReference>
<dbReference type="AlphaFoldDB" id="A0A0M1P213"/>
<evidence type="ECO:0000259" key="18">
    <source>
        <dbReference type="Pfam" id="PF00912"/>
    </source>
</evidence>
<feature type="region of interest" description="Disordered" evidence="15">
    <location>
        <begin position="908"/>
        <end position="955"/>
    </location>
</feature>
<dbReference type="SUPFAM" id="SSF53955">
    <property type="entry name" value="Lysozyme-like"/>
    <property type="match status" value="1"/>
</dbReference>
<sequence>MVEEKKQEPEKQKKPRKRSFLRVLGSIIGWLFVIGLAGILFAGGAVAGYVTSIVENEPVRSRALIENTMNDNAITGFAYFADGSPIGQLRTEEDRRPVEFKDIPQLVKDAVVSIEDNRFYTHKGVDIKGTARAVKERVLNEPVQTGGSTLTQQLARLTFLSRDKTDNRKVKEMLLAMRMERFLSKDQILTAYLNKVPYGNGSSGYQLFGIKAAARGIFNINNLNDLNVAQAAYLAGLPQLPSSYSAFNGKGEFDEKAFGRAVNRQQRVLASMLEEGKITEAEYQEAKAFDIKASLAPRTQKAYVTYPYLMMEVERQASNILLELSQKAGENVKGTQANSDLLDASRAQLSTGGYRVYTTIDRTLYKTMRSIAEDDSNFFADSPEKGMEQTAAMMIDNKTGAILGMIEGRDFNHEQMNHATQMIRQPGSAMKPIAAYLPALDSGAIQPASILDDSPIILKDYSKVFHIPKNSYSGYRGLMTARQALNDSTNTVALKLFNNTVGIEHAWDFSKKLGITTLEDRDYSAATGVLGGLGHGVTVEELTNAYSAIGNHGKFNDAFMIDKIVDSKGNIVYRHEVKPEQVFSEQTAYLMTDMLRTVVSNGTGSKVRDTYKKFNEIPIVGKTGSTQNYGDVWFMGYSPDVTLGVWVGYREQVNTLVGDQRKHAQSIWARIMNEVTDVKPELFPTKTFEKPEGITSKTVSAYSGKLPTALTDKFVTDIFNVKFVPTESDDGIAKAKYITYRGVNYIPQEATPLDMLREQVVFKREKPLDELIVELQNALKVMKGDKKPLEAYLPQDAKKGMPSKVDPRTDDGKAPTPPKNVHYSTGSGSISFNASGSPDVVGYRLFKSVNGSPYTHQGQVVLGDESLVFSGLGADSMFTTYYVVAVDVAGKVSEPSAIVGGTALGFPVPGETETNPDDVIDIPDDEDLTEEEPDTDLELGNDEGAATVPSSPGQPSLVATPEGFKATWSGNAPEEEVMVYNIYISPNSDGNYQILGSSRSTDFYYTSGNPIGGTFRITAVNPIGESPASPTVYFEKK</sequence>
<feature type="domain" description="Penicillin-binding protein transpeptidase" evidence="17">
    <location>
        <begin position="391"/>
        <end position="671"/>
    </location>
</feature>
<keyword evidence="2" id="KW-1003">Cell membrane</keyword>
<evidence type="ECO:0000313" key="20">
    <source>
        <dbReference type="Proteomes" id="UP000036932"/>
    </source>
</evidence>
<dbReference type="InterPro" id="IPR001460">
    <property type="entry name" value="PCN-bd_Tpept"/>
</dbReference>
<keyword evidence="3 19" id="KW-0121">Carboxypeptidase</keyword>
<dbReference type="GO" id="GO:0008955">
    <property type="term" value="F:peptidoglycan glycosyltransferase activity"/>
    <property type="evidence" value="ECO:0007669"/>
    <property type="project" value="UniProtKB-EC"/>
</dbReference>
<keyword evidence="9" id="KW-0573">Peptidoglycan synthesis</keyword>
<dbReference type="PANTHER" id="PTHR32282:SF11">
    <property type="entry name" value="PENICILLIN-BINDING PROTEIN 1B"/>
    <property type="match status" value="1"/>
</dbReference>
<evidence type="ECO:0000256" key="12">
    <source>
        <dbReference type="ARBA" id="ARBA00023316"/>
    </source>
</evidence>
<comment type="caution">
    <text evidence="19">The sequence shown here is derived from an EMBL/GenBank/DDBJ whole genome shotgun (WGS) entry which is preliminary data.</text>
</comment>
<proteinExistence type="predicted"/>
<evidence type="ECO:0000256" key="8">
    <source>
        <dbReference type="ARBA" id="ARBA00022960"/>
    </source>
</evidence>
<evidence type="ECO:0000256" key="11">
    <source>
        <dbReference type="ARBA" id="ARBA00023268"/>
    </source>
</evidence>
<dbReference type="Gene3D" id="2.60.40.10">
    <property type="entry name" value="Immunoglobulins"/>
    <property type="match status" value="1"/>
</dbReference>
<evidence type="ECO:0000256" key="15">
    <source>
        <dbReference type="SAM" id="MobiDB-lite"/>
    </source>
</evidence>
<dbReference type="EMBL" id="LIUT01000001">
    <property type="protein sequence ID" value="KOR88511.1"/>
    <property type="molecule type" value="Genomic_DNA"/>
</dbReference>
<dbReference type="SUPFAM" id="SSF49265">
    <property type="entry name" value="Fibronectin type III"/>
    <property type="match status" value="1"/>
</dbReference>
<reference evidence="20" key="1">
    <citation type="submission" date="2015-08" db="EMBL/GenBank/DDBJ databases">
        <title>Genome sequencing project for genomic taxonomy and phylogenomics of Bacillus-like bacteria.</title>
        <authorList>
            <person name="Liu B."/>
            <person name="Wang J."/>
            <person name="Zhu Y."/>
            <person name="Liu G."/>
            <person name="Chen Q."/>
            <person name="Chen Z."/>
            <person name="Lan J."/>
            <person name="Che J."/>
            <person name="Ge C."/>
            <person name="Shi H."/>
            <person name="Pan Z."/>
            <person name="Liu X."/>
        </authorList>
    </citation>
    <scope>NUCLEOTIDE SEQUENCE [LARGE SCALE GENOMIC DNA]</scope>
    <source>
        <strain evidence="20">FJAT-22460</strain>
    </source>
</reference>
<evidence type="ECO:0000256" key="14">
    <source>
        <dbReference type="ARBA" id="ARBA00049902"/>
    </source>
</evidence>
<keyword evidence="11" id="KW-0511">Multifunctional enzyme</keyword>
<dbReference type="RefSeq" id="WP_054401509.1">
    <property type="nucleotide sequence ID" value="NZ_LIUT01000001.1"/>
</dbReference>
<dbReference type="InterPro" id="IPR012338">
    <property type="entry name" value="Beta-lactam/transpept-like"/>
</dbReference>
<feature type="domain" description="Glycosyl transferase family 51" evidence="18">
    <location>
        <begin position="83"/>
        <end position="272"/>
    </location>
</feature>
<dbReference type="InterPro" id="IPR013783">
    <property type="entry name" value="Ig-like_fold"/>
</dbReference>
<dbReference type="InterPro" id="IPR023346">
    <property type="entry name" value="Lysozyme-like_dom_sf"/>
</dbReference>
<dbReference type="Pfam" id="PF00912">
    <property type="entry name" value="Transgly"/>
    <property type="match status" value="1"/>
</dbReference>
<dbReference type="InterPro" id="IPR036950">
    <property type="entry name" value="PBP_transglycosylase"/>
</dbReference>
<feature type="compositionally biased region" description="Acidic residues" evidence="15">
    <location>
        <begin position="914"/>
        <end position="941"/>
    </location>
</feature>
<dbReference type="OrthoDB" id="9766909at2"/>
<comment type="subcellular location">
    <subcellularLocation>
        <location evidence="1">Cell membrane</location>
    </subcellularLocation>
</comment>
<dbReference type="Proteomes" id="UP000036932">
    <property type="component" value="Unassembled WGS sequence"/>
</dbReference>
<dbReference type="GO" id="GO:0009002">
    <property type="term" value="F:serine-type D-Ala-D-Ala carboxypeptidase activity"/>
    <property type="evidence" value="ECO:0007669"/>
    <property type="project" value="UniProtKB-EC"/>
</dbReference>
<keyword evidence="16" id="KW-1133">Transmembrane helix</keyword>
<keyword evidence="6" id="KW-0808">Transferase</keyword>
<evidence type="ECO:0000256" key="6">
    <source>
        <dbReference type="ARBA" id="ARBA00022679"/>
    </source>
</evidence>
<keyword evidence="8" id="KW-0133">Cell shape</keyword>
<dbReference type="InterPro" id="IPR036116">
    <property type="entry name" value="FN3_sf"/>
</dbReference>
<evidence type="ECO:0000313" key="19">
    <source>
        <dbReference type="EMBL" id="KOR88511.1"/>
    </source>
</evidence>
<dbReference type="GO" id="GO:0008658">
    <property type="term" value="F:penicillin binding"/>
    <property type="evidence" value="ECO:0007669"/>
    <property type="project" value="InterPro"/>
</dbReference>
<dbReference type="PATRIC" id="fig|1705565.3.peg.2820"/>
<evidence type="ECO:0000256" key="1">
    <source>
        <dbReference type="ARBA" id="ARBA00004236"/>
    </source>
</evidence>
<dbReference type="GO" id="GO:0009252">
    <property type="term" value="P:peptidoglycan biosynthetic process"/>
    <property type="evidence" value="ECO:0007669"/>
    <property type="project" value="UniProtKB-KW"/>
</dbReference>
<dbReference type="GO" id="GO:0071555">
    <property type="term" value="P:cell wall organization"/>
    <property type="evidence" value="ECO:0007669"/>
    <property type="project" value="UniProtKB-KW"/>
</dbReference>
<dbReference type="GO" id="GO:0030288">
    <property type="term" value="C:outer membrane-bounded periplasmic space"/>
    <property type="evidence" value="ECO:0007669"/>
    <property type="project" value="TreeGrafter"/>
</dbReference>
<feature type="region of interest" description="Disordered" evidence="15">
    <location>
        <begin position="794"/>
        <end position="828"/>
    </location>
</feature>
<keyword evidence="5" id="KW-0328">Glycosyltransferase</keyword>
<dbReference type="InterPro" id="IPR050396">
    <property type="entry name" value="Glycosyltr_51/Transpeptidase"/>
</dbReference>
<dbReference type="SUPFAM" id="SSF56601">
    <property type="entry name" value="beta-lactamase/transpeptidase-like"/>
    <property type="match status" value="1"/>
</dbReference>